<evidence type="ECO:0000313" key="9">
    <source>
        <dbReference type="EMBL" id="KAK3105275.1"/>
    </source>
</evidence>
<evidence type="ECO:0000313" key="10">
    <source>
        <dbReference type="Proteomes" id="UP001186944"/>
    </source>
</evidence>
<gene>
    <name evidence="9" type="ORF">FSP39_021440</name>
</gene>
<name>A0AA88YI16_PINIB</name>
<proteinExistence type="predicted"/>
<dbReference type="GO" id="GO:0000981">
    <property type="term" value="F:DNA-binding transcription factor activity, RNA polymerase II-specific"/>
    <property type="evidence" value="ECO:0007669"/>
    <property type="project" value="InterPro"/>
</dbReference>
<dbReference type="PROSITE" id="PS50071">
    <property type="entry name" value="HOMEOBOX_2"/>
    <property type="match status" value="1"/>
</dbReference>
<dbReference type="InterPro" id="IPR017970">
    <property type="entry name" value="Homeobox_CS"/>
</dbReference>
<dbReference type="EMBL" id="VSWD01000004">
    <property type="protein sequence ID" value="KAK3105275.1"/>
    <property type="molecule type" value="Genomic_DNA"/>
</dbReference>
<dbReference type="Gene3D" id="1.10.10.60">
    <property type="entry name" value="Homeodomain-like"/>
    <property type="match status" value="1"/>
</dbReference>
<dbReference type="PROSITE" id="PS00027">
    <property type="entry name" value="HOMEOBOX_1"/>
    <property type="match status" value="1"/>
</dbReference>
<comment type="caution">
    <text evidence="9">The sequence shown here is derived from an EMBL/GenBank/DDBJ whole genome shotgun (WGS) entry which is preliminary data.</text>
</comment>
<dbReference type="InterPro" id="IPR001356">
    <property type="entry name" value="HD"/>
</dbReference>
<feature type="compositionally biased region" description="Polar residues" evidence="7">
    <location>
        <begin position="190"/>
        <end position="205"/>
    </location>
</feature>
<dbReference type="Proteomes" id="UP001186944">
    <property type="component" value="Unassembled WGS sequence"/>
</dbReference>
<dbReference type="InterPro" id="IPR050649">
    <property type="entry name" value="Paired_Homeobox_TFs"/>
</dbReference>
<accession>A0AA88YI16</accession>
<sequence length="272" mass="31381">MSTCDSPEKDSEKQMNEVKEKLDRTNSEYFSDDEDIDVVDDSESDGDHPTQGGQDENSDDILASKKQRRNRTTFTADQLRELESVFQHTHYPDCTLREQIADKVDLTEARVQVWFQNRRAKWRKQEKNIVRMFDVFRHRIEPFPVMPHPLSLGPSAFSSVRPSLFPWLPRLPLSLPPFLPFPSPFMQHSRNPFKSGLPSSATSPSPKLDLPSPTGSPYESYARDFLQKITEESKEKYEKEKSQRSTSTPPRMKSPRLLTSTPPRTKSPRLLT</sequence>
<dbReference type="GO" id="GO:0005634">
    <property type="term" value="C:nucleus"/>
    <property type="evidence" value="ECO:0007669"/>
    <property type="project" value="UniProtKB-SubCell"/>
</dbReference>
<evidence type="ECO:0000256" key="5">
    <source>
        <dbReference type="PROSITE-ProRule" id="PRU00108"/>
    </source>
</evidence>
<evidence type="ECO:0000256" key="4">
    <source>
        <dbReference type="ARBA" id="ARBA00023242"/>
    </source>
</evidence>
<keyword evidence="4 5" id="KW-0539">Nucleus</keyword>
<protein>
    <recommendedName>
        <fullName evidence="8">Homeobox domain-containing protein</fullName>
    </recommendedName>
</protein>
<feature type="DNA-binding region" description="Homeobox" evidence="5">
    <location>
        <begin position="67"/>
        <end position="126"/>
    </location>
</feature>
<evidence type="ECO:0000256" key="7">
    <source>
        <dbReference type="SAM" id="MobiDB-lite"/>
    </source>
</evidence>
<feature type="region of interest" description="Disordered" evidence="7">
    <location>
        <begin position="190"/>
        <end position="272"/>
    </location>
</feature>
<evidence type="ECO:0000259" key="8">
    <source>
        <dbReference type="PROSITE" id="PS50071"/>
    </source>
</evidence>
<feature type="compositionally biased region" description="Basic and acidic residues" evidence="7">
    <location>
        <begin position="221"/>
        <end position="243"/>
    </location>
</feature>
<dbReference type="FunFam" id="1.10.10.60:FF:000291">
    <property type="entry name" value="ALX homeobox protein 1"/>
    <property type="match status" value="1"/>
</dbReference>
<evidence type="ECO:0000256" key="1">
    <source>
        <dbReference type="ARBA" id="ARBA00004123"/>
    </source>
</evidence>
<keyword evidence="2 5" id="KW-0238">DNA-binding</keyword>
<feature type="compositionally biased region" description="Basic and acidic residues" evidence="7">
    <location>
        <begin position="1"/>
        <end position="26"/>
    </location>
</feature>
<reference evidence="9" key="1">
    <citation type="submission" date="2019-08" db="EMBL/GenBank/DDBJ databases">
        <title>The improved chromosome-level genome for the pearl oyster Pinctada fucata martensii using PacBio sequencing and Hi-C.</title>
        <authorList>
            <person name="Zheng Z."/>
        </authorList>
    </citation>
    <scope>NUCLEOTIDE SEQUENCE</scope>
    <source>
        <strain evidence="9">ZZ-2019</strain>
        <tissue evidence="9">Adductor muscle</tissue>
    </source>
</reference>
<dbReference type="InterPro" id="IPR009057">
    <property type="entry name" value="Homeodomain-like_sf"/>
</dbReference>
<dbReference type="CDD" id="cd00086">
    <property type="entry name" value="homeodomain"/>
    <property type="match status" value="1"/>
</dbReference>
<feature type="domain" description="Homeobox" evidence="8">
    <location>
        <begin position="65"/>
        <end position="125"/>
    </location>
</feature>
<feature type="compositionally biased region" description="Acidic residues" evidence="7">
    <location>
        <begin position="30"/>
        <end position="44"/>
    </location>
</feature>
<keyword evidence="3 5" id="KW-0371">Homeobox</keyword>
<dbReference type="PANTHER" id="PTHR24329">
    <property type="entry name" value="HOMEOBOX PROTEIN ARISTALESS"/>
    <property type="match status" value="1"/>
</dbReference>
<dbReference type="Pfam" id="PF00046">
    <property type="entry name" value="Homeodomain"/>
    <property type="match status" value="1"/>
</dbReference>
<feature type="region of interest" description="Disordered" evidence="7">
    <location>
        <begin position="1"/>
        <end position="70"/>
    </location>
</feature>
<dbReference type="SUPFAM" id="SSF46689">
    <property type="entry name" value="Homeodomain-like"/>
    <property type="match status" value="1"/>
</dbReference>
<evidence type="ECO:0000256" key="2">
    <source>
        <dbReference type="ARBA" id="ARBA00023125"/>
    </source>
</evidence>
<dbReference type="PANTHER" id="PTHR24329:SF543">
    <property type="entry name" value="FI01017P-RELATED"/>
    <property type="match status" value="1"/>
</dbReference>
<evidence type="ECO:0000256" key="6">
    <source>
        <dbReference type="RuleBase" id="RU000682"/>
    </source>
</evidence>
<comment type="subcellular location">
    <subcellularLocation>
        <location evidence="1 5 6">Nucleus</location>
    </subcellularLocation>
</comment>
<evidence type="ECO:0000256" key="3">
    <source>
        <dbReference type="ARBA" id="ARBA00023155"/>
    </source>
</evidence>
<keyword evidence="10" id="KW-1185">Reference proteome</keyword>
<dbReference type="AlphaFoldDB" id="A0AA88YI16"/>
<dbReference type="GO" id="GO:0000977">
    <property type="term" value="F:RNA polymerase II transcription regulatory region sequence-specific DNA binding"/>
    <property type="evidence" value="ECO:0007669"/>
    <property type="project" value="TreeGrafter"/>
</dbReference>
<organism evidence="9 10">
    <name type="scientific">Pinctada imbricata</name>
    <name type="common">Atlantic pearl-oyster</name>
    <name type="synonym">Pinctada martensii</name>
    <dbReference type="NCBI Taxonomy" id="66713"/>
    <lineage>
        <taxon>Eukaryota</taxon>
        <taxon>Metazoa</taxon>
        <taxon>Spiralia</taxon>
        <taxon>Lophotrochozoa</taxon>
        <taxon>Mollusca</taxon>
        <taxon>Bivalvia</taxon>
        <taxon>Autobranchia</taxon>
        <taxon>Pteriomorphia</taxon>
        <taxon>Pterioida</taxon>
        <taxon>Pterioidea</taxon>
        <taxon>Pteriidae</taxon>
        <taxon>Pinctada</taxon>
    </lineage>
</organism>
<dbReference type="SMART" id="SM00389">
    <property type="entry name" value="HOX"/>
    <property type="match status" value="1"/>
</dbReference>